<feature type="transmembrane region" description="Helical" evidence="1">
    <location>
        <begin position="90"/>
        <end position="119"/>
    </location>
</feature>
<evidence type="ECO:0000256" key="1">
    <source>
        <dbReference type="SAM" id="Phobius"/>
    </source>
</evidence>
<proteinExistence type="predicted"/>
<comment type="caution">
    <text evidence="3">The sequence shown here is derived from an EMBL/GenBank/DDBJ whole genome shotgun (WGS) entry which is preliminary data.</text>
</comment>
<keyword evidence="1" id="KW-0812">Transmembrane</keyword>
<reference evidence="3 4" key="1">
    <citation type="submission" date="2018-08" db="EMBL/GenBank/DDBJ databases">
        <title>A genome reference for cultivated species of the human gut microbiota.</title>
        <authorList>
            <person name="Zou Y."/>
            <person name="Xue W."/>
            <person name="Luo G."/>
        </authorList>
    </citation>
    <scope>NUCLEOTIDE SEQUENCE [LARGE SCALE GENOMIC DNA]</scope>
    <source>
        <strain evidence="3 4">AM29-12AC</strain>
    </source>
</reference>
<dbReference type="EMBL" id="QSJZ01000001">
    <property type="protein sequence ID" value="RHE25838.1"/>
    <property type="molecule type" value="Genomic_DNA"/>
</dbReference>
<name>A0A414IN41_BACUN</name>
<dbReference type="Pfam" id="PF09397">
    <property type="entry name" value="FtsK_gamma"/>
    <property type="match status" value="1"/>
</dbReference>
<protein>
    <submittedName>
        <fullName evidence="3">DUF4236 domain-containing protein</fullName>
    </submittedName>
</protein>
<keyword evidence="1" id="KW-1133">Transmembrane helix</keyword>
<dbReference type="AlphaFoldDB" id="A0A414IN41"/>
<organism evidence="3 4">
    <name type="scientific">Bacteroides uniformis</name>
    <dbReference type="NCBI Taxonomy" id="820"/>
    <lineage>
        <taxon>Bacteria</taxon>
        <taxon>Pseudomonadati</taxon>
        <taxon>Bacteroidota</taxon>
        <taxon>Bacteroidia</taxon>
        <taxon>Bacteroidales</taxon>
        <taxon>Bacteroidaceae</taxon>
        <taxon>Bacteroides</taxon>
    </lineage>
</organism>
<keyword evidence="1" id="KW-0472">Membrane</keyword>
<dbReference type="PANTHER" id="PTHR22683:SF41">
    <property type="entry name" value="DNA TRANSLOCASE FTSK"/>
    <property type="match status" value="1"/>
</dbReference>
<dbReference type="InterPro" id="IPR036388">
    <property type="entry name" value="WH-like_DNA-bd_sf"/>
</dbReference>
<evidence type="ECO:0000259" key="2">
    <source>
        <dbReference type="SMART" id="SM00843"/>
    </source>
</evidence>
<dbReference type="Pfam" id="PF14020">
    <property type="entry name" value="DUF4236"/>
    <property type="match status" value="1"/>
</dbReference>
<accession>A0A414IN41</accession>
<dbReference type="InterPro" id="IPR036390">
    <property type="entry name" value="WH_DNA-bd_sf"/>
</dbReference>
<sequence length="418" mass="47830">MGLYFRKRIKILPGVHMNISKSGTSWSVGPRGAKVNFGKRGTYVTTGIPGTGIYSRTKVSSNGISNRRMQSSNIDSGYEIKNYTGCLFSAICYALAIILPICGVHFSVSIFLIIIGFALHLSSVEKKETVQSNNEVDNGNNAKVVETPINRAIIDTEEKEEEFITEEDEEKIEYPSVEKVDMTRLDPLFEDAARLVVIHQQGSTSLIQRKFAIGYNRAGRIMDQLECAGIVGETSGIKAREVLCKDEDELEYKLNHLEKSRFERLQQKQEEEFEEASQREIQNESSRLIKLGIDLEKEGMINEAIAVYEKAIIPQLPATHPYDRLMILYRKKKDYDNEVRIIKIAISVFMKENERRAGRIIEEDSSLYNQVMQALETNESIRYEDGKWAFVQYDVMEYITRLEKAQKLYKKSQEQSKL</sequence>
<dbReference type="InterPro" id="IPR025330">
    <property type="entry name" value="DUF4236"/>
</dbReference>
<dbReference type="Gene3D" id="1.10.10.10">
    <property type="entry name" value="Winged helix-like DNA-binding domain superfamily/Winged helix DNA-binding domain"/>
    <property type="match status" value="1"/>
</dbReference>
<dbReference type="InterPro" id="IPR050206">
    <property type="entry name" value="FtsK/SpoIIIE/SftA"/>
</dbReference>
<dbReference type="SMART" id="SM00843">
    <property type="entry name" value="Ftsk_gamma"/>
    <property type="match status" value="1"/>
</dbReference>
<feature type="domain" description="FtsK gamma" evidence="2">
    <location>
        <begin position="182"/>
        <end position="247"/>
    </location>
</feature>
<dbReference type="Proteomes" id="UP000283601">
    <property type="component" value="Unassembled WGS sequence"/>
</dbReference>
<evidence type="ECO:0000313" key="4">
    <source>
        <dbReference type="Proteomes" id="UP000283601"/>
    </source>
</evidence>
<gene>
    <name evidence="3" type="ORF">DW758_01890</name>
</gene>
<evidence type="ECO:0000313" key="3">
    <source>
        <dbReference type="EMBL" id="RHE25838.1"/>
    </source>
</evidence>
<dbReference type="SUPFAM" id="SSF46785">
    <property type="entry name" value="Winged helix' DNA-binding domain"/>
    <property type="match status" value="1"/>
</dbReference>
<dbReference type="InterPro" id="IPR018541">
    <property type="entry name" value="Ftsk_gamma"/>
</dbReference>
<dbReference type="PANTHER" id="PTHR22683">
    <property type="entry name" value="SPORULATION PROTEIN RELATED"/>
    <property type="match status" value="1"/>
</dbReference>